<keyword evidence="2" id="KW-1185">Reference proteome</keyword>
<sequence>MWHFYGSASAQLPQFFEAQSHPIVSGVIIPENLVTKAYSKLLRRTLTGELDVRGASSGKPGRYAHASLALRNSQQTQIYEDIRMYYGTYKQCEKIAALDRSRNCMSVLTLSLRKLKHKVQRTGYRLALVKSYSMAEVDNNAELINIGQPDFIEVKTVTHCGNGDYALASEHAHSNCVLIAWKKICRDGVWHTWIDDERFHELIAKYYEDGTPFTADDYTAPTPYWAVYDTKEQGFDPVETRFRRTKDGKVVEFAYQSTESGCV</sequence>
<dbReference type="Proteomes" id="UP000709295">
    <property type="component" value="Unassembled WGS sequence"/>
</dbReference>
<dbReference type="EMBL" id="JAENGY010002600">
    <property type="protein sequence ID" value="KAG6943734.1"/>
    <property type="molecule type" value="Genomic_DNA"/>
</dbReference>
<evidence type="ECO:0000313" key="1">
    <source>
        <dbReference type="EMBL" id="KAG6943734.1"/>
    </source>
</evidence>
<dbReference type="AlphaFoldDB" id="A0A8J5IX53"/>
<organism evidence="1 2">
    <name type="scientific">Phytophthora aleatoria</name>
    <dbReference type="NCBI Taxonomy" id="2496075"/>
    <lineage>
        <taxon>Eukaryota</taxon>
        <taxon>Sar</taxon>
        <taxon>Stramenopiles</taxon>
        <taxon>Oomycota</taxon>
        <taxon>Peronosporomycetes</taxon>
        <taxon>Peronosporales</taxon>
        <taxon>Peronosporaceae</taxon>
        <taxon>Phytophthora</taxon>
    </lineage>
</organism>
<protein>
    <submittedName>
        <fullName evidence="1">Uncharacterized protein</fullName>
    </submittedName>
</protein>
<comment type="caution">
    <text evidence="1">The sequence shown here is derived from an EMBL/GenBank/DDBJ whole genome shotgun (WGS) entry which is preliminary data.</text>
</comment>
<evidence type="ECO:0000313" key="2">
    <source>
        <dbReference type="Proteomes" id="UP000709295"/>
    </source>
</evidence>
<dbReference type="PANTHER" id="PTHR13930">
    <property type="entry name" value="S-ADENOSYL-L-METHIONINE-DEPENDENT TRNA 4-DEMETHYLWYOSINE SYNTHASE"/>
    <property type="match status" value="1"/>
</dbReference>
<dbReference type="GO" id="GO:0051539">
    <property type="term" value="F:4 iron, 4 sulfur cluster binding"/>
    <property type="evidence" value="ECO:0007669"/>
    <property type="project" value="InterPro"/>
</dbReference>
<proteinExistence type="predicted"/>
<dbReference type="PANTHER" id="PTHR13930:SF0">
    <property type="entry name" value="S-ADENOSYL-L-METHIONINE-DEPENDENT TRNA 4-DEMETHYLWYOSINE SYNTHASE TYW1-RELATED"/>
    <property type="match status" value="1"/>
</dbReference>
<accession>A0A8J5IX53</accession>
<dbReference type="InterPro" id="IPR034556">
    <property type="entry name" value="tRNA_wybutosine-synthase"/>
</dbReference>
<name>A0A8J5IX53_9STRA</name>
<gene>
    <name evidence="1" type="ORF">JG688_00017458</name>
</gene>
<dbReference type="GO" id="GO:0031591">
    <property type="term" value="P:wybutosine biosynthetic process"/>
    <property type="evidence" value="ECO:0007669"/>
    <property type="project" value="TreeGrafter"/>
</dbReference>
<reference evidence="1" key="1">
    <citation type="submission" date="2021-01" db="EMBL/GenBank/DDBJ databases">
        <title>Phytophthora aleatoria, a newly-described species from Pinus radiata is distinct from Phytophthora cactorum isolates based on comparative genomics.</title>
        <authorList>
            <person name="Mcdougal R."/>
            <person name="Panda P."/>
            <person name="Williams N."/>
            <person name="Studholme D.J."/>
        </authorList>
    </citation>
    <scope>NUCLEOTIDE SEQUENCE</scope>
    <source>
        <strain evidence="1">NZFS 4037</strain>
    </source>
</reference>